<dbReference type="AlphaFoldDB" id="A0A1G4KPU5"/>
<keyword evidence="2" id="KW-1185">Reference proteome</keyword>
<dbReference type="EMBL" id="FR839629">
    <property type="protein sequence ID" value="SCV12013.1"/>
    <property type="molecule type" value="Genomic_DNA"/>
</dbReference>
<evidence type="ECO:0000313" key="1">
    <source>
        <dbReference type="EMBL" id="SCV12013.1"/>
    </source>
</evidence>
<sequence length="51" mass="5759">MPSNTISLRFAGRWFYDGNEEYKELLIVGPEVLQILSKVAASCAYHVGQKK</sequence>
<reference evidence="1 2" key="1">
    <citation type="journal article" date="2011" name="J. Biotechnol.">
        <title>High-quality genome sequence of Pichia pastoris CBS7435.</title>
        <authorList>
            <person name="Kuberl A."/>
            <person name="Schneider J."/>
            <person name="Thallinger G.G."/>
            <person name="Anderl I."/>
            <person name="Wibberg D."/>
            <person name="Hajek T."/>
            <person name="Jaenicke S."/>
            <person name="Brinkrolf K."/>
            <person name="Goesmann A."/>
            <person name="Szczepanowski R."/>
            <person name="Puhler A."/>
            <person name="Schwab H."/>
            <person name="Glieder A."/>
            <person name="Pichler H."/>
        </authorList>
    </citation>
    <scope>NUCLEOTIDE SEQUENCE [LARGE SCALE GENOMIC DNA]</scope>
    <source>
        <strain evidence="2">ATCC 76273 / CBS 7435 / CECT 11047 / NRRL Y-11430 / Wegner 21-1</strain>
    </source>
</reference>
<protein>
    <submittedName>
        <fullName evidence="1">Uncharacterized protein</fullName>
    </submittedName>
</protein>
<accession>A0A1G4KPU5</accession>
<proteinExistence type="predicted"/>
<organism evidence="1 2">
    <name type="scientific">Komagataella phaffii (strain ATCC 76273 / CBS 7435 / CECT 11047 / NRRL Y-11430 / Wegner 21-1)</name>
    <name type="common">Yeast</name>
    <name type="synonym">Pichia pastoris</name>
    <dbReference type="NCBI Taxonomy" id="981350"/>
    <lineage>
        <taxon>Eukaryota</taxon>
        <taxon>Fungi</taxon>
        <taxon>Dikarya</taxon>
        <taxon>Ascomycota</taxon>
        <taxon>Saccharomycotina</taxon>
        <taxon>Pichiomycetes</taxon>
        <taxon>Pichiales</taxon>
        <taxon>Pichiaceae</taxon>
        <taxon>Komagataella</taxon>
    </lineage>
</organism>
<name>A0A1G4KPU5_KOMPC</name>
<dbReference type="Proteomes" id="UP000006853">
    <property type="component" value="Chromosome 2"/>
</dbReference>
<gene>
    <name evidence="1" type="ordered locus">PP7435_Chr2-1814</name>
</gene>
<evidence type="ECO:0000313" key="2">
    <source>
        <dbReference type="Proteomes" id="UP000006853"/>
    </source>
</evidence>
<reference evidence="1 2" key="2">
    <citation type="journal article" date="2016" name="FEMS Yeast Res.">
        <title>Curation of the genome annotation of Pichia pastoris (Komagataella phaffii) CBS7435 from gene level to protein function.</title>
        <authorList>
            <person name="Valli M."/>
            <person name="Tatto N.E."/>
            <person name="Peymann A."/>
            <person name="Gruber C."/>
            <person name="Landes N."/>
            <person name="Ekker H."/>
            <person name="Thallinger G.G."/>
            <person name="Mattanovich D."/>
            <person name="Gasser B."/>
            <person name="Graf A.B."/>
        </authorList>
    </citation>
    <scope>GENOME REANNOTATION</scope>
    <source>
        <strain evidence="1 2">ATCC 76273 / CBS 7435 / CECT 11047 / NRRL Y-11430 / Wegner 21-1</strain>
    </source>
</reference>